<feature type="domain" description="VOC" evidence="1">
    <location>
        <begin position="9"/>
        <end position="124"/>
    </location>
</feature>
<dbReference type="InterPro" id="IPR037523">
    <property type="entry name" value="VOC_core"/>
</dbReference>
<accession>A0ABV7R3D8</accession>
<dbReference type="PANTHER" id="PTHR43279:SF1">
    <property type="entry name" value="CATECHOL-2,3-DIOXYGENASE"/>
    <property type="match status" value="1"/>
</dbReference>
<evidence type="ECO:0000313" key="2">
    <source>
        <dbReference type="EMBL" id="MFC3528058.1"/>
    </source>
</evidence>
<name>A0ABV7R3D8_9RHOB</name>
<proteinExistence type="predicted"/>
<dbReference type="Proteomes" id="UP001595721">
    <property type="component" value="Unassembled WGS sequence"/>
</dbReference>
<dbReference type="PROSITE" id="PS51819">
    <property type="entry name" value="VOC"/>
    <property type="match status" value="1"/>
</dbReference>
<reference evidence="3" key="1">
    <citation type="journal article" date="2019" name="Int. J. Syst. Evol. Microbiol.">
        <title>The Global Catalogue of Microorganisms (GCM) 10K type strain sequencing project: providing services to taxonomists for standard genome sequencing and annotation.</title>
        <authorList>
            <consortium name="The Broad Institute Genomics Platform"/>
            <consortium name="The Broad Institute Genome Sequencing Center for Infectious Disease"/>
            <person name="Wu L."/>
            <person name="Ma J."/>
        </authorList>
    </citation>
    <scope>NUCLEOTIDE SEQUENCE [LARGE SCALE GENOMIC DNA]</scope>
    <source>
        <strain evidence="3">KCTC 42899</strain>
    </source>
</reference>
<dbReference type="InterPro" id="IPR029068">
    <property type="entry name" value="Glyas_Bleomycin-R_OHBP_Dase"/>
</dbReference>
<dbReference type="PANTHER" id="PTHR43279">
    <property type="entry name" value="CATECHOL-2,3-DIOXYGENASE"/>
    <property type="match status" value="1"/>
</dbReference>
<protein>
    <submittedName>
        <fullName evidence="2">VOC family protein</fullName>
    </submittedName>
</protein>
<evidence type="ECO:0000313" key="3">
    <source>
        <dbReference type="Proteomes" id="UP001595721"/>
    </source>
</evidence>
<comment type="caution">
    <text evidence="2">The sequence shown here is derived from an EMBL/GenBank/DDBJ whole genome shotgun (WGS) entry which is preliminary data.</text>
</comment>
<dbReference type="InterPro" id="IPR004360">
    <property type="entry name" value="Glyas_Fos-R_dOase_dom"/>
</dbReference>
<dbReference type="Pfam" id="PF00903">
    <property type="entry name" value="Glyoxalase"/>
    <property type="match status" value="1"/>
</dbReference>
<organism evidence="2 3">
    <name type="scientific">Paracoccus mangrovi</name>
    <dbReference type="NCBI Taxonomy" id="1715645"/>
    <lineage>
        <taxon>Bacteria</taxon>
        <taxon>Pseudomonadati</taxon>
        <taxon>Pseudomonadota</taxon>
        <taxon>Alphaproteobacteria</taxon>
        <taxon>Rhodobacterales</taxon>
        <taxon>Paracoccaceae</taxon>
        <taxon>Paracoccus</taxon>
    </lineage>
</organism>
<dbReference type="RefSeq" id="WP_377743692.1">
    <property type="nucleotide sequence ID" value="NZ_JBHRXJ010000004.1"/>
</dbReference>
<dbReference type="SUPFAM" id="SSF54593">
    <property type="entry name" value="Glyoxalase/Bleomycin resistance protein/Dihydroxybiphenyl dioxygenase"/>
    <property type="match status" value="2"/>
</dbReference>
<dbReference type="Gene3D" id="3.10.180.10">
    <property type="entry name" value="2,3-Dihydroxybiphenyl 1,2-Dioxygenase, domain 1"/>
    <property type="match status" value="2"/>
</dbReference>
<dbReference type="EMBL" id="JBHRXJ010000004">
    <property type="protein sequence ID" value="MFC3528058.1"/>
    <property type="molecule type" value="Genomic_DNA"/>
</dbReference>
<sequence length="264" mass="28775">MATSDAPIQIGRVVLTVKDLARVGDFYQDVIGLTRLSGDGETLVLGAGTRPLVELRRDPAARFRPNEAGLFHTAFLLPDRQALGSWLRMIAETGQRLDGASDHLVSEAVYLRDPEGNGIEVYADRPRDSWTRHGTEVEMDTVRLDLQGVMAAGDRPWRGAPEDSVIGHVHLQVGDVGQAEAFYMNTLHMDRSAHVFGASFFASGGYHHHLAGNIWNSRGAGRRSADATGLAEVVLQADAAGMRALGDTEFSDPWGTRFRIEAKD</sequence>
<keyword evidence="3" id="KW-1185">Reference proteome</keyword>
<gene>
    <name evidence="2" type="ORF">ACFOMH_07690</name>
</gene>
<evidence type="ECO:0000259" key="1">
    <source>
        <dbReference type="PROSITE" id="PS51819"/>
    </source>
</evidence>